<evidence type="ECO:0000313" key="1">
    <source>
        <dbReference type="EMBL" id="TWE16955.1"/>
    </source>
</evidence>
<reference evidence="1 2" key="1">
    <citation type="submission" date="2019-06" db="EMBL/GenBank/DDBJ databases">
        <title>Sequencing the genomes of 1000 actinobacteria strains.</title>
        <authorList>
            <person name="Klenk H.-P."/>
        </authorList>
    </citation>
    <scope>NUCLEOTIDE SEQUENCE [LARGE SCALE GENOMIC DNA]</scope>
    <source>
        <strain evidence="1 2">DSM 41649</strain>
    </source>
</reference>
<name>A0A561EMW4_9ACTN</name>
<evidence type="ECO:0000313" key="2">
    <source>
        <dbReference type="Proteomes" id="UP000318416"/>
    </source>
</evidence>
<sequence>MADIAIEGAEAVVVVSAFELDAIAHALKSLLCAVGENAHLARLTGEMGLAAAALPVAPCLCGDLHPLSDPC</sequence>
<dbReference type="Proteomes" id="UP000318416">
    <property type="component" value="Unassembled WGS sequence"/>
</dbReference>
<dbReference type="RefSeq" id="WP_145789434.1">
    <property type="nucleotide sequence ID" value="NZ_BAAABR010000054.1"/>
</dbReference>
<dbReference type="EMBL" id="VIVR01000001">
    <property type="protein sequence ID" value="TWE16955.1"/>
    <property type="molecule type" value="Genomic_DNA"/>
</dbReference>
<keyword evidence="2" id="KW-1185">Reference proteome</keyword>
<protein>
    <submittedName>
        <fullName evidence="1">Uncharacterized protein</fullName>
    </submittedName>
</protein>
<gene>
    <name evidence="1" type="ORF">FB465_1950</name>
</gene>
<organism evidence="1 2">
    <name type="scientific">Kitasatospora atroaurantiaca</name>
    <dbReference type="NCBI Taxonomy" id="285545"/>
    <lineage>
        <taxon>Bacteria</taxon>
        <taxon>Bacillati</taxon>
        <taxon>Actinomycetota</taxon>
        <taxon>Actinomycetes</taxon>
        <taxon>Kitasatosporales</taxon>
        <taxon>Streptomycetaceae</taxon>
        <taxon>Kitasatospora</taxon>
    </lineage>
</organism>
<proteinExistence type="predicted"/>
<dbReference type="AlphaFoldDB" id="A0A561EMW4"/>
<accession>A0A561EMW4</accession>
<comment type="caution">
    <text evidence="1">The sequence shown here is derived from an EMBL/GenBank/DDBJ whole genome shotgun (WGS) entry which is preliminary data.</text>
</comment>